<geneLocation type="mitochondrion" evidence="17"/>
<feature type="transmembrane region" description="Helical" evidence="16">
    <location>
        <begin position="28"/>
        <end position="45"/>
    </location>
</feature>
<keyword evidence="11 16" id="KW-0520">NAD</keyword>
<evidence type="ECO:0000256" key="9">
    <source>
        <dbReference type="ARBA" id="ARBA00022982"/>
    </source>
</evidence>
<keyword evidence="9 16" id="KW-0249">Electron transport</keyword>
<dbReference type="CTD" id="4541"/>
<organism evidence="17">
    <name type="scientific">Chelodina longicollis</name>
    <name type="common">Snake-necked turtle</name>
    <name type="synonym">Testudo longicollis</name>
    <dbReference type="NCBI Taxonomy" id="44491"/>
    <lineage>
        <taxon>Eukaryota</taxon>
        <taxon>Metazoa</taxon>
        <taxon>Chordata</taxon>
        <taxon>Craniata</taxon>
        <taxon>Vertebrata</taxon>
        <taxon>Euteleostomi</taxon>
        <taxon>Archelosauria</taxon>
        <taxon>Testudinata</taxon>
        <taxon>Testudines</taxon>
        <taxon>Pleurodira</taxon>
        <taxon>Chelidae</taxon>
        <taxon>Chelodina</taxon>
    </lineage>
</organism>
<reference evidence="17" key="1">
    <citation type="journal article" date="2014" name="Conserv Genet Resour">
        <title>A complete mitochondrial genome sequence for the Australian turtle, Chelodina longicollis obtained using 454-pyrosequencing.</title>
        <authorList>
            <person name="Zhang X."/>
            <person name="Georges A."/>
        </authorList>
    </citation>
    <scope>NUCLEOTIDE SEQUENCE</scope>
</reference>
<keyword evidence="5 16" id="KW-0813">Transport</keyword>
<dbReference type="PANTHER" id="PTHR11435">
    <property type="entry name" value="NADH UBIQUINONE OXIDOREDUCTASE SUBUNIT ND6"/>
    <property type="match status" value="1"/>
</dbReference>
<dbReference type="PANTHER" id="PTHR11435:SF1">
    <property type="entry name" value="NADH-UBIQUINONE OXIDOREDUCTASE CHAIN 6"/>
    <property type="match status" value="1"/>
</dbReference>
<dbReference type="RefSeq" id="YP_009051228.1">
    <property type="nucleotide sequence ID" value="NC_024667.1"/>
</dbReference>
<keyword evidence="7 16" id="KW-0812">Transmembrane</keyword>
<keyword evidence="12 16" id="KW-0830">Ubiquinone</keyword>
<comment type="function">
    <text evidence="16">Core subunit of the mitochondrial membrane respiratory chain NADH dehydrogenase (Complex I) which catalyzes electron transfer from NADH through the respiratory chain, using ubiquinone as an electron acceptor. Essential for the catalytic activity and assembly of complex I.</text>
</comment>
<evidence type="ECO:0000256" key="1">
    <source>
        <dbReference type="ARBA" id="ARBA00004225"/>
    </source>
</evidence>
<dbReference type="AlphaFoldDB" id="A0A075WIL6"/>
<evidence type="ECO:0000256" key="10">
    <source>
        <dbReference type="ARBA" id="ARBA00022989"/>
    </source>
</evidence>
<dbReference type="EC" id="7.1.1.2" evidence="3 16"/>
<dbReference type="EMBL" id="KJ713173">
    <property type="protein sequence ID" value="AIH00087.1"/>
    <property type="molecule type" value="Genomic_DNA"/>
</dbReference>
<evidence type="ECO:0000256" key="11">
    <source>
        <dbReference type="ARBA" id="ARBA00023027"/>
    </source>
</evidence>
<dbReference type="InterPro" id="IPR001457">
    <property type="entry name" value="NADH_UbQ/plastoQ_OxRdtase_su6"/>
</dbReference>
<evidence type="ECO:0000256" key="7">
    <source>
        <dbReference type="ARBA" id="ARBA00022692"/>
    </source>
</evidence>
<evidence type="ECO:0000256" key="4">
    <source>
        <dbReference type="ARBA" id="ARBA00021095"/>
    </source>
</evidence>
<comment type="subcellular location">
    <subcellularLocation>
        <location evidence="1 16">Mitochondrion membrane</location>
        <topology evidence="1 16">Multi-pass membrane protein</topology>
    </subcellularLocation>
</comment>
<evidence type="ECO:0000256" key="3">
    <source>
        <dbReference type="ARBA" id="ARBA00012944"/>
    </source>
</evidence>
<keyword evidence="14 16" id="KW-0472">Membrane</keyword>
<evidence type="ECO:0000256" key="2">
    <source>
        <dbReference type="ARBA" id="ARBA00005698"/>
    </source>
</evidence>
<accession>A0A075WIL6</accession>
<dbReference type="Pfam" id="PF00499">
    <property type="entry name" value="Oxidored_q3"/>
    <property type="match status" value="1"/>
</dbReference>
<comment type="catalytic activity">
    <reaction evidence="15 16">
        <text>a ubiquinone + NADH + 5 H(+)(in) = a ubiquinol + NAD(+) + 4 H(+)(out)</text>
        <dbReference type="Rhea" id="RHEA:29091"/>
        <dbReference type="Rhea" id="RHEA-COMP:9565"/>
        <dbReference type="Rhea" id="RHEA-COMP:9566"/>
        <dbReference type="ChEBI" id="CHEBI:15378"/>
        <dbReference type="ChEBI" id="CHEBI:16389"/>
        <dbReference type="ChEBI" id="CHEBI:17976"/>
        <dbReference type="ChEBI" id="CHEBI:57540"/>
        <dbReference type="ChEBI" id="CHEBI:57945"/>
        <dbReference type="EC" id="7.1.1.2"/>
    </reaction>
</comment>
<name>A0A075WIL6_CHELO</name>
<feature type="transmembrane region" description="Helical" evidence="16">
    <location>
        <begin position="137"/>
        <end position="164"/>
    </location>
</feature>
<sequence>MIYFSFLLGFGLVFWMVGVASNISPYYGILSLLMGAVFGCGVLVWKGGSFISLVLFLIYLGGMLVIFAYSATLVLEPFPAALSNWEGVINVFNYILLIVVLMFVGSDLWWGMVEIGDKTADFDGFSVVRVDFSGLSLFYYFGCVMFLIAGVGLLLTLFVVLVLIRGLSRGTVRVI</sequence>
<dbReference type="GO" id="GO:0031966">
    <property type="term" value="C:mitochondrial membrane"/>
    <property type="evidence" value="ECO:0007669"/>
    <property type="project" value="UniProtKB-SubCell"/>
</dbReference>
<comment type="similarity">
    <text evidence="2 16">Belongs to the complex I subunit 6 family.</text>
</comment>
<keyword evidence="13 16" id="KW-0496">Mitochondrion</keyword>
<evidence type="ECO:0000256" key="8">
    <source>
        <dbReference type="ARBA" id="ARBA00022967"/>
    </source>
</evidence>
<keyword evidence="8 16" id="KW-1278">Translocase</keyword>
<feature type="transmembrane region" description="Helical" evidence="16">
    <location>
        <begin position="6"/>
        <end position="23"/>
    </location>
</feature>
<feature type="transmembrane region" description="Helical" evidence="16">
    <location>
        <begin position="51"/>
        <end position="75"/>
    </location>
</feature>
<evidence type="ECO:0000256" key="13">
    <source>
        <dbReference type="ARBA" id="ARBA00023128"/>
    </source>
</evidence>
<dbReference type="InterPro" id="IPR050269">
    <property type="entry name" value="ComplexI_Subunit6"/>
</dbReference>
<proteinExistence type="inferred from homology"/>
<gene>
    <name evidence="17" type="primary">ND6</name>
</gene>
<evidence type="ECO:0000256" key="15">
    <source>
        <dbReference type="ARBA" id="ARBA00049551"/>
    </source>
</evidence>
<evidence type="ECO:0000256" key="12">
    <source>
        <dbReference type="ARBA" id="ARBA00023075"/>
    </source>
</evidence>
<feature type="transmembrane region" description="Helical" evidence="16">
    <location>
        <begin position="87"/>
        <end position="105"/>
    </location>
</feature>
<evidence type="ECO:0000256" key="14">
    <source>
        <dbReference type="ARBA" id="ARBA00023136"/>
    </source>
</evidence>
<keyword evidence="6 16" id="KW-0679">Respiratory chain</keyword>
<evidence type="ECO:0000256" key="6">
    <source>
        <dbReference type="ARBA" id="ARBA00022660"/>
    </source>
</evidence>
<dbReference type="GeneID" id="20005757"/>
<dbReference type="GO" id="GO:0008137">
    <property type="term" value="F:NADH dehydrogenase (ubiquinone) activity"/>
    <property type="evidence" value="ECO:0007669"/>
    <property type="project" value="UniProtKB-UniRule"/>
</dbReference>
<protein>
    <recommendedName>
        <fullName evidence="4 16">NADH-ubiquinone oxidoreductase chain 6</fullName>
        <ecNumber evidence="3 16">7.1.1.2</ecNumber>
    </recommendedName>
</protein>
<evidence type="ECO:0000256" key="5">
    <source>
        <dbReference type="ARBA" id="ARBA00022448"/>
    </source>
</evidence>
<evidence type="ECO:0000313" key="17">
    <source>
        <dbReference type="EMBL" id="AIH00087.1"/>
    </source>
</evidence>
<evidence type="ECO:0000256" key="16">
    <source>
        <dbReference type="RuleBase" id="RU004430"/>
    </source>
</evidence>
<keyword evidence="10 16" id="KW-1133">Transmembrane helix</keyword>